<dbReference type="AlphaFoldDB" id="A0A4D7CS22"/>
<dbReference type="KEGG" id="vao:FA707_08625"/>
<feature type="active site" description="Tele-phosphohistidine intermediate" evidence="2">
    <location>
        <position position="30"/>
    </location>
</feature>
<gene>
    <name evidence="5" type="ORF">FA707_08625</name>
</gene>
<name>A0A4D7CS22_9ENTE</name>
<evidence type="ECO:0000256" key="3">
    <source>
        <dbReference type="PIRSR" id="PIRSR613078-2"/>
    </source>
</evidence>
<evidence type="ECO:0000313" key="5">
    <source>
        <dbReference type="EMBL" id="QCI87025.1"/>
    </source>
</evidence>
<keyword evidence="6" id="KW-1185">Reference proteome</keyword>
<dbReference type="InterPro" id="IPR013078">
    <property type="entry name" value="His_Pase_superF_clade-1"/>
</dbReference>
<dbReference type="GO" id="GO:0004331">
    <property type="term" value="F:fructose-2,6-bisphosphate 2-phosphatase activity"/>
    <property type="evidence" value="ECO:0007669"/>
    <property type="project" value="TreeGrafter"/>
</dbReference>
<sequence length="255" mass="28725">MIVRTKENFRQKRGTIVADKQLVNIYLMRHGMTMLNTSNSVQGWADSPLTPDGERASEYAGFGLKDVSFDAIYSSDSGRAMQTAQHVMSENTATVNWSLTTEKGLRELCFGSFEGRSNDDLWEVLLAEAAEEEINEMDMPTFVDAMAHHEAQLRPPHANTWPSENYSMFTKRLSQSFYKIGAKALDNDHHNILVVSHGLSIQATLEALTDTPADFNNMAVNNSVTHLQFDGEQFHLARYNDTSYLETGRQTFEES</sequence>
<keyword evidence="1" id="KW-0378">Hydrolase</keyword>
<dbReference type="Gene3D" id="3.40.50.1240">
    <property type="entry name" value="Phosphoglycerate mutase-like"/>
    <property type="match status" value="1"/>
</dbReference>
<feature type="binding site" evidence="3">
    <location>
        <position position="79"/>
    </location>
    <ligand>
        <name>substrate</name>
    </ligand>
</feature>
<protein>
    <submittedName>
        <fullName evidence="5">Histidine phosphatase family protein</fullName>
    </submittedName>
</protein>
<evidence type="ECO:0000313" key="6">
    <source>
        <dbReference type="Proteomes" id="UP000298615"/>
    </source>
</evidence>
<dbReference type="EMBL" id="CP039712">
    <property type="protein sequence ID" value="QCI87025.1"/>
    <property type="molecule type" value="Genomic_DNA"/>
</dbReference>
<feature type="binding site" evidence="3">
    <location>
        <begin position="29"/>
        <end position="36"/>
    </location>
    <ligand>
        <name>substrate</name>
    </ligand>
</feature>
<dbReference type="InterPro" id="IPR029033">
    <property type="entry name" value="His_PPase_superfam"/>
</dbReference>
<dbReference type="Pfam" id="PF00300">
    <property type="entry name" value="His_Phos_1"/>
    <property type="match status" value="1"/>
</dbReference>
<dbReference type="GO" id="GO:0005829">
    <property type="term" value="C:cytosol"/>
    <property type="evidence" value="ECO:0007669"/>
    <property type="project" value="TreeGrafter"/>
</dbReference>
<organism evidence="5 6">
    <name type="scientific">Vagococcus zengguangii</name>
    <dbReference type="NCBI Taxonomy" id="2571750"/>
    <lineage>
        <taxon>Bacteria</taxon>
        <taxon>Bacillati</taxon>
        <taxon>Bacillota</taxon>
        <taxon>Bacilli</taxon>
        <taxon>Lactobacillales</taxon>
        <taxon>Enterococcaceae</taxon>
        <taxon>Vagococcus</taxon>
    </lineage>
</organism>
<dbReference type="InterPro" id="IPR051695">
    <property type="entry name" value="Phosphoglycerate_Mutase"/>
</dbReference>
<dbReference type="GO" id="GO:0043456">
    <property type="term" value="P:regulation of pentose-phosphate shunt"/>
    <property type="evidence" value="ECO:0007669"/>
    <property type="project" value="TreeGrafter"/>
</dbReference>
<evidence type="ECO:0000256" key="2">
    <source>
        <dbReference type="PIRSR" id="PIRSR613078-1"/>
    </source>
</evidence>
<dbReference type="SUPFAM" id="SSF53254">
    <property type="entry name" value="Phosphoglycerate mutase-like"/>
    <property type="match status" value="1"/>
</dbReference>
<dbReference type="Proteomes" id="UP000298615">
    <property type="component" value="Chromosome"/>
</dbReference>
<feature type="active site" description="Proton donor/acceptor" evidence="2">
    <location>
        <position position="107"/>
    </location>
</feature>
<dbReference type="SMART" id="SM00855">
    <property type="entry name" value="PGAM"/>
    <property type="match status" value="1"/>
</dbReference>
<dbReference type="CDD" id="cd07067">
    <property type="entry name" value="HP_PGM_like"/>
    <property type="match status" value="1"/>
</dbReference>
<proteinExistence type="predicted"/>
<reference evidence="5 6" key="1">
    <citation type="submission" date="2019-04" db="EMBL/GenBank/DDBJ databases">
        <title>Vagococcus sp. nov., isolated from faeces of yaks (Bos grunniens).</title>
        <authorList>
            <person name="Ge Y."/>
        </authorList>
    </citation>
    <scope>NUCLEOTIDE SEQUENCE [LARGE SCALE GENOMIC DNA]</scope>
    <source>
        <strain evidence="5 6">MN-17</strain>
    </source>
</reference>
<dbReference type="GO" id="GO:0045820">
    <property type="term" value="P:negative regulation of glycolytic process"/>
    <property type="evidence" value="ECO:0007669"/>
    <property type="project" value="TreeGrafter"/>
</dbReference>
<feature type="site" description="Transition state stabilizer" evidence="4">
    <location>
        <position position="197"/>
    </location>
</feature>
<evidence type="ECO:0000256" key="1">
    <source>
        <dbReference type="ARBA" id="ARBA00022801"/>
    </source>
</evidence>
<accession>A0A4D7CS22</accession>
<dbReference type="PANTHER" id="PTHR46517:SF1">
    <property type="entry name" value="FRUCTOSE-2,6-BISPHOSPHATASE TIGAR"/>
    <property type="match status" value="1"/>
</dbReference>
<evidence type="ECO:0000256" key="4">
    <source>
        <dbReference type="PIRSR" id="PIRSR613078-3"/>
    </source>
</evidence>
<dbReference type="PANTHER" id="PTHR46517">
    <property type="entry name" value="FRUCTOSE-2,6-BISPHOSPHATASE TIGAR"/>
    <property type="match status" value="1"/>
</dbReference>